<evidence type="ECO:0000313" key="3">
    <source>
        <dbReference type="Proteomes" id="UP000078576"/>
    </source>
</evidence>
<dbReference type="InterPro" id="IPR053226">
    <property type="entry name" value="Pyrrolopyrazine_biosynth_F"/>
</dbReference>
<reference evidence="3" key="1">
    <citation type="submission" date="2014-12" db="EMBL/GenBank/DDBJ databases">
        <title>Genome Sequence of Valsa Canker Pathogens Uncovers a Specific Adaption of Colonization on Woody Bark.</title>
        <authorList>
            <person name="Yin Z."/>
            <person name="Liu H."/>
            <person name="Gao X."/>
            <person name="Li Z."/>
            <person name="Song N."/>
            <person name="Ke X."/>
            <person name="Dai Q."/>
            <person name="Wu Y."/>
            <person name="Sun Y."/>
            <person name="Xu J.-R."/>
            <person name="Kang Z.K."/>
            <person name="Wang L."/>
            <person name="Huang L."/>
        </authorList>
    </citation>
    <scope>NUCLEOTIDE SEQUENCE [LARGE SCALE GENOMIC DNA]</scope>
    <source>
        <strain evidence="3">SXYL134</strain>
    </source>
</reference>
<dbReference type="OrthoDB" id="2405944at2759"/>
<feature type="region of interest" description="Disordered" evidence="1">
    <location>
        <begin position="134"/>
        <end position="182"/>
    </location>
</feature>
<evidence type="ECO:0000256" key="1">
    <source>
        <dbReference type="SAM" id="MobiDB-lite"/>
    </source>
</evidence>
<protein>
    <recommendedName>
        <fullName evidence="4">P-loop containing nucleoside triphosphate hydrolase protein</fullName>
    </recommendedName>
</protein>
<dbReference type="EMBL" id="KN714719">
    <property type="protein sequence ID" value="KUI58792.1"/>
    <property type="molecule type" value="Genomic_DNA"/>
</dbReference>
<name>A0A194V4D3_CYTMA</name>
<evidence type="ECO:0008006" key="4">
    <source>
        <dbReference type="Google" id="ProtNLM"/>
    </source>
</evidence>
<keyword evidence="3" id="KW-1185">Reference proteome</keyword>
<dbReference type="Gene3D" id="3.40.50.300">
    <property type="entry name" value="P-loop containing nucleotide triphosphate hydrolases"/>
    <property type="match status" value="1"/>
</dbReference>
<sequence length="397" mass="44584">MSNRPIFMATHPRACSTAFERMTIPALNGVLTIAHLDTSCLANFNLHNPQVFMTRRDILKCAHEPFGDAFYYGPERLSERFADDEEARIKSGFAKSTYRTIMDRLENDGNEGKRVFIKDIAHYLLPPDGKQAGLAPSLVGGHPLTDRPDVENDTDNHSANGDVTSHTNGYVNGPTNGTNGVPVEEDNPTVMPTDMLRGFHWTFLIRHPRKSIPSYYRCTIPPLDDVTGFHDFMPSEAGYDELRRLFDYLLSQGIIGPAKAGETTPVDEALNTDDNKGPKCSITVIDADDLLVNPETILKVYAEEVGIDYKPSMLEWSDEENQQHAAKAFEKWYGFHHDAIESSCLKPRAGHHRTPSVDEENEEWSQKYGEKAAKIIRQAVDANIPHYEYLKSFAVKV</sequence>
<dbReference type="STRING" id="694573.A0A194V4D3"/>
<evidence type="ECO:0000313" key="2">
    <source>
        <dbReference type="EMBL" id="KUI58792.1"/>
    </source>
</evidence>
<feature type="compositionally biased region" description="Basic and acidic residues" evidence="1">
    <location>
        <begin position="144"/>
        <end position="156"/>
    </location>
</feature>
<dbReference type="AlphaFoldDB" id="A0A194V4D3"/>
<proteinExistence type="predicted"/>
<dbReference type="SUPFAM" id="SSF52540">
    <property type="entry name" value="P-loop containing nucleoside triphosphate hydrolases"/>
    <property type="match status" value="1"/>
</dbReference>
<feature type="compositionally biased region" description="Polar residues" evidence="1">
    <location>
        <begin position="157"/>
        <end position="179"/>
    </location>
</feature>
<organism evidence="2 3">
    <name type="scientific">Cytospora mali</name>
    <name type="common">Apple Valsa canker fungus</name>
    <name type="synonym">Valsa mali</name>
    <dbReference type="NCBI Taxonomy" id="578113"/>
    <lineage>
        <taxon>Eukaryota</taxon>
        <taxon>Fungi</taxon>
        <taxon>Dikarya</taxon>
        <taxon>Ascomycota</taxon>
        <taxon>Pezizomycotina</taxon>
        <taxon>Sordariomycetes</taxon>
        <taxon>Sordariomycetidae</taxon>
        <taxon>Diaporthales</taxon>
        <taxon>Cytosporaceae</taxon>
        <taxon>Cytospora</taxon>
    </lineage>
</organism>
<accession>A0A194V4D3</accession>
<dbReference type="InterPro" id="IPR027417">
    <property type="entry name" value="P-loop_NTPase"/>
</dbReference>
<dbReference type="PANTHER" id="PTHR48419">
    <property type="entry name" value="SULFOTRANSFERASE DOMAIN-CONTAINING PROTEIN"/>
    <property type="match status" value="1"/>
</dbReference>
<dbReference type="PANTHER" id="PTHR48419:SF1">
    <property type="entry name" value="SULFOTRANSFERASE DOMAIN-CONTAINING PROTEIN"/>
    <property type="match status" value="1"/>
</dbReference>
<gene>
    <name evidence="2" type="ORF">VP1G_06069</name>
</gene>
<dbReference type="Proteomes" id="UP000078576">
    <property type="component" value="Unassembled WGS sequence"/>
</dbReference>